<evidence type="ECO:0000256" key="1">
    <source>
        <dbReference type="ARBA" id="ARBA00004300"/>
    </source>
</evidence>
<evidence type="ECO:0000313" key="8">
    <source>
        <dbReference type="RefSeq" id="XP_026636838.1"/>
    </source>
</evidence>
<feature type="region of interest" description="Disordered" evidence="4">
    <location>
        <begin position="197"/>
        <end position="221"/>
    </location>
</feature>
<evidence type="ECO:0000259" key="6">
    <source>
        <dbReference type="Pfam" id="PF17730"/>
    </source>
</evidence>
<organism evidence="7 8">
    <name type="scientific">Microtus ochrogaster</name>
    <name type="common">Prairie vole</name>
    <dbReference type="NCBI Taxonomy" id="79684"/>
    <lineage>
        <taxon>Eukaryota</taxon>
        <taxon>Metazoa</taxon>
        <taxon>Chordata</taxon>
        <taxon>Craniata</taxon>
        <taxon>Vertebrata</taxon>
        <taxon>Euteleostomi</taxon>
        <taxon>Mammalia</taxon>
        <taxon>Eutheria</taxon>
        <taxon>Euarchontoglires</taxon>
        <taxon>Glires</taxon>
        <taxon>Rodentia</taxon>
        <taxon>Myomorpha</taxon>
        <taxon>Muroidea</taxon>
        <taxon>Cricetidae</taxon>
        <taxon>Arvicolinae</taxon>
        <taxon>Microtus</taxon>
    </lineage>
</organism>
<keyword evidence="2" id="KW-0963">Cytoplasm</keyword>
<dbReference type="RefSeq" id="XP_026636838.1">
    <property type="nucleotide sequence ID" value="XM_026781037.1"/>
</dbReference>
<feature type="domain" description="ALMS motif" evidence="5">
    <location>
        <begin position="557"/>
        <end position="685"/>
    </location>
</feature>
<dbReference type="InterPro" id="IPR029299">
    <property type="entry name" value="ALMS_motif"/>
</dbReference>
<dbReference type="Pfam" id="PF17730">
    <property type="entry name" value="Centro_C10orf90"/>
    <property type="match status" value="1"/>
</dbReference>
<accession>A0ABM1U4C6</accession>
<dbReference type="InterPro" id="IPR041179">
    <property type="entry name" value="C10orf90_N"/>
</dbReference>
<name>A0ABM1U4C6_MICOH</name>
<dbReference type="PANTHER" id="PTHR21553:SF24">
    <property type="entry name" value="(E2-INDEPENDENT) E3 UBIQUITIN-CONJUGATING ENZYME FATS"/>
    <property type="match status" value="1"/>
</dbReference>
<keyword evidence="3" id="KW-0206">Cytoskeleton</keyword>
<dbReference type="Pfam" id="PF15309">
    <property type="entry name" value="ALMS_motif"/>
    <property type="match status" value="1"/>
</dbReference>
<reference evidence="8" key="1">
    <citation type="submission" date="2025-08" db="UniProtKB">
        <authorList>
            <consortium name="RefSeq"/>
        </authorList>
    </citation>
    <scope>IDENTIFICATION</scope>
</reference>
<feature type="region of interest" description="Disordered" evidence="4">
    <location>
        <begin position="418"/>
        <end position="453"/>
    </location>
</feature>
<dbReference type="GeneID" id="101994481"/>
<proteinExistence type="predicted"/>
<dbReference type="Proteomes" id="UP000694915">
    <property type="component" value="Chromosome 8"/>
</dbReference>
<feature type="compositionally biased region" description="Basic and acidic residues" evidence="4">
    <location>
        <begin position="536"/>
        <end position="552"/>
    </location>
</feature>
<evidence type="ECO:0000313" key="7">
    <source>
        <dbReference type="Proteomes" id="UP000694915"/>
    </source>
</evidence>
<evidence type="ECO:0000256" key="4">
    <source>
        <dbReference type="SAM" id="MobiDB-lite"/>
    </source>
</evidence>
<keyword evidence="7" id="KW-1185">Reference proteome</keyword>
<gene>
    <name evidence="8" type="primary">C8H10orf90</name>
</gene>
<feature type="domain" description="Centrosomal protein C10orf90 N-terminal" evidence="6">
    <location>
        <begin position="142"/>
        <end position="499"/>
    </location>
</feature>
<evidence type="ECO:0000256" key="2">
    <source>
        <dbReference type="ARBA" id="ARBA00022490"/>
    </source>
</evidence>
<dbReference type="PANTHER" id="PTHR21553">
    <property type="entry name" value="ALMS1-RELATED"/>
    <property type="match status" value="1"/>
</dbReference>
<feature type="region of interest" description="Disordered" evidence="4">
    <location>
        <begin position="519"/>
        <end position="552"/>
    </location>
</feature>
<comment type="subcellular location">
    <subcellularLocation>
        <location evidence="1">Cytoplasm</location>
        <location evidence="1">Cytoskeleton</location>
        <location evidence="1">Microtubule organizing center</location>
        <location evidence="1">Centrosome</location>
    </subcellularLocation>
</comment>
<sequence>MPVKPPEEGKIVHPTFQITAFSTSLKNHVMVMDLVKKDWLPSQRRAKVCFIHMCQGLKVAERQVSRYELPADGDHTVATFRIASPFSDRDAATVKLQGLLDTHYSTNDQIAFKILQADVTDRKLDFTKGMLASQNTKMISPIISQLIDERKSMENGALLPLPQAIAQAQLCPPKPASARHSRVNTYRSFAPDSLGILTPSDEQGLETEPLSTGDDLGRGPQRGFSSITITARRVGPPASSLVWDTVRDSLCPNCRAKDALLQDPPALASGTHLCEHSGSFTCTEFPSRGSIEGMKVPQAHTRLCARQEYWISQMGDKEDSFSSDNSPSRKLPLVFSSCVHLRVSQQCPNAIYYLDKSLSVPLEQPQIASPKVHRSVLSLSLRCSSHRLTADGVDSTANGEPISRALPQELLEGKQDLLGPQLGQPQEGHWKESPASVPVDLGSGTCPRTSSPPLEKVKFVDVRRNQVPGRKEKEELATCTTRSHADQLSIHIPGWSYRADYTCCDLVVKLKEYKKHEDLLATPEPSPATPSPTAAEEPRSSDPLEGSSEPRHLLSSSMTLQEALEFRRPQFISRSQERLQKLKHMVQQRKAQQKENLGQKQSLLPVRAHKKQFTVPHPLSDNLFKPKERCISEKEMHMRSKRIYNNLPEVKKKREEQRKRVILQSNRLRAEVFKKQLLDQLLQRNAV</sequence>
<protein>
    <submittedName>
        <fullName evidence="8">Centrosomal protein C10orf90 homolog isoform X2</fullName>
    </submittedName>
</protein>
<evidence type="ECO:0000256" key="3">
    <source>
        <dbReference type="ARBA" id="ARBA00023212"/>
    </source>
</evidence>
<evidence type="ECO:0000259" key="5">
    <source>
        <dbReference type="Pfam" id="PF15309"/>
    </source>
</evidence>